<keyword evidence="5" id="KW-1015">Disulfide bond</keyword>
<evidence type="ECO:0000256" key="4">
    <source>
        <dbReference type="ARBA" id="ARBA00022801"/>
    </source>
</evidence>
<keyword evidence="4" id="KW-0378">Hydrolase</keyword>
<keyword evidence="2" id="KW-0479">Metal-binding</keyword>
<accession>A0ABT5U7Y4</accession>
<keyword evidence="3" id="KW-0255">Endonuclease</keyword>
<dbReference type="Gene3D" id="1.10.575.10">
    <property type="entry name" value="P1 Nuclease"/>
    <property type="match status" value="1"/>
</dbReference>
<dbReference type="PANTHER" id="PTHR33146:SF26">
    <property type="entry name" value="ENDONUCLEASE 4"/>
    <property type="match status" value="1"/>
</dbReference>
<reference evidence="7 8" key="1">
    <citation type="submission" date="2022-11" db="EMBL/GenBank/DDBJ databases">
        <title>Spartinivicinus poritis sp. nov., isolated from scleractinian coral Porites lutea.</title>
        <authorList>
            <person name="Zhang G."/>
            <person name="Cai L."/>
            <person name="Wei Q."/>
        </authorList>
    </citation>
    <scope>NUCLEOTIDE SEQUENCE [LARGE SCALE GENOMIC DNA]</scope>
    <source>
        <strain evidence="7 8">A2-2</strain>
    </source>
</reference>
<dbReference type="PANTHER" id="PTHR33146">
    <property type="entry name" value="ENDONUCLEASE 4"/>
    <property type="match status" value="1"/>
</dbReference>
<dbReference type="RefSeq" id="WP_274688839.1">
    <property type="nucleotide sequence ID" value="NZ_JAPMOU010000011.1"/>
</dbReference>
<proteinExistence type="predicted"/>
<evidence type="ECO:0000256" key="5">
    <source>
        <dbReference type="ARBA" id="ARBA00023157"/>
    </source>
</evidence>
<evidence type="ECO:0000256" key="1">
    <source>
        <dbReference type="ARBA" id="ARBA00022722"/>
    </source>
</evidence>
<dbReference type="CDD" id="cd11010">
    <property type="entry name" value="S1-P1_nuclease"/>
    <property type="match status" value="1"/>
</dbReference>
<protein>
    <submittedName>
        <fullName evidence="7">S1/P1 nuclease</fullName>
    </submittedName>
</protein>
<evidence type="ECO:0000256" key="6">
    <source>
        <dbReference type="ARBA" id="ARBA00023180"/>
    </source>
</evidence>
<evidence type="ECO:0000313" key="7">
    <source>
        <dbReference type="EMBL" id="MDE1462484.1"/>
    </source>
</evidence>
<evidence type="ECO:0000256" key="3">
    <source>
        <dbReference type="ARBA" id="ARBA00022759"/>
    </source>
</evidence>
<keyword evidence="1" id="KW-0540">Nuclease</keyword>
<evidence type="ECO:0000256" key="2">
    <source>
        <dbReference type="ARBA" id="ARBA00022723"/>
    </source>
</evidence>
<name>A0ABT5U7Y4_9GAMM</name>
<dbReference type="SUPFAM" id="SSF48537">
    <property type="entry name" value="Phospholipase C/P1 nuclease"/>
    <property type="match status" value="1"/>
</dbReference>
<dbReference type="Pfam" id="PF02265">
    <property type="entry name" value="S1-P1_nuclease"/>
    <property type="match status" value="1"/>
</dbReference>
<dbReference type="Proteomes" id="UP001528823">
    <property type="component" value="Unassembled WGS sequence"/>
</dbReference>
<sequence length="267" mass="30846">MVLWNLKSISIFSYVIAYFCLNSQSTWAFGQNGHRIVAHIAEAYLTPKTEKAIKQITGKYQLAQLATWPDEIKSEPSWDYAKPWHYISIDDNESFESLNRSPNGDILSALVHFERVLTNSKTTQSNKWQALAFYTHLVGDIHQPLHVGYRNDRGGNDIAVKWFEKNSNLHAVWDTELIENQRLSYKDYASFINIATSSQVTSWQKASYLDWAKESKAIRKQAYDFNNIDSDIPQLSYKYTYQKTKIINQRLLIAGVRLAGKLNSFFD</sequence>
<comment type="caution">
    <text evidence="7">The sequence shown here is derived from an EMBL/GenBank/DDBJ whole genome shotgun (WGS) entry which is preliminary data.</text>
</comment>
<keyword evidence="6" id="KW-0325">Glycoprotein</keyword>
<dbReference type="EMBL" id="JAPMOU010000011">
    <property type="protein sequence ID" value="MDE1462484.1"/>
    <property type="molecule type" value="Genomic_DNA"/>
</dbReference>
<organism evidence="7 8">
    <name type="scientific">Spartinivicinus poritis</name>
    <dbReference type="NCBI Taxonomy" id="2994640"/>
    <lineage>
        <taxon>Bacteria</taxon>
        <taxon>Pseudomonadati</taxon>
        <taxon>Pseudomonadota</taxon>
        <taxon>Gammaproteobacteria</taxon>
        <taxon>Oceanospirillales</taxon>
        <taxon>Zooshikellaceae</taxon>
        <taxon>Spartinivicinus</taxon>
    </lineage>
</organism>
<dbReference type="InterPro" id="IPR008947">
    <property type="entry name" value="PLipase_C/P1_nuclease_dom_sf"/>
</dbReference>
<gene>
    <name evidence="7" type="ORF">ORQ98_10930</name>
</gene>
<evidence type="ECO:0000313" key="8">
    <source>
        <dbReference type="Proteomes" id="UP001528823"/>
    </source>
</evidence>
<dbReference type="InterPro" id="IPR003154">
    <property type="entry name" value="S1/P1nuclease"/>
</dbReference>
<keyword evidence="8" id="KW-1185">Reference proteome</keyword>